<sequence>MSKESVKHKHHKSLKTKHRDSSTEYSSELTIDSNNAVEVSNVNNLNNTNTNNDTNALVQHMTNYEFEKNKLVTLIELGKWDEILAYLPKLTTFNINVPIINGNNLFHMACIKGESEFIKKLLDMEEQIKLNVNMFNSDGLTGAHLYYKYGGLEPLFLGEKDICYVDDNNYVLAMKFIDKIEFLEFFIDTMIDYDCIENIGLRNDNHIFFSIMTKINYYATFDTATSARYVKSLDKLYKVLKPSNFVFLAIQINCIEALKVLMQHRYDFNTYSAGNLTPIGKCIDKNRIEMMVMILAYTKTKFGDTAVFKLVNSADVDYDMRPIMIAIEEDNVIALRILTEYIQDYFSKQDIKKEGKQLLEYTDSGHNTYLHRLLVMKNLSDVPHDIIKFFIDHGDLNKENYAGVTPAHLLFGKGIWKNYQNILVGREIDLLKVDDLGNNCYSYVKTEEKAEFMSFVEKIKLPIKQQNSKDVDRLFDVDTVKQLLKPSSKDSQNNSKFLPTSNPSKKQQKANKQKYEFVLDEKIQNTTTTEVTNTNVGVASIDNVKGKNYGLFNANLPHYMLYLRYLENKYSNMYVPVQEYDTKKVENDMFFFNTVSTYVTSSEQSMIVRHVRLYQLLFYSYLPHNIYWLDSDCYYIHPNLKKLLTHHNFTVDVTKQRYVMLKLSVIVTENLLHANVLMYDRLNREAWRFEPYGTTRVTHKEPMDSKLRELLQSVYGEITYYEPDDFLSGLNFQMVDGENFTVTKNLGDPGGYCLAWSLWFIDIVLTHPDLNVKYIMHNFFKRNEISSILSDEEGEKIESTNYYLDFIRRYAHKLDNEKNTLLLDMGVKKYYLYNTVFKDNVLKLIENMFKKSPNILPLSDERRYQAVKSKNEIDDNIESIENVSTTSTVLSDSSISSDSEDY</sequence>
<dbReference type="SUPFAM" id="SSF48403">
    <property type="entry name" value="Ankyrin repeat"/>
    <property type="match status" value="1"/>
</dbReference>
<proteinExistence type="predicted"/>
<reference evidence="2 3" key="1">
    <citation type="submission" date="2018-10" db="EMBL/GenBank/DDBJ databases">
        <authorList>
            <consortium name="IHU Genomes"/>
        </authorList>
    </citation>
    <scope>NUCLEOTIDE SEQUENCE [LARGE SCALE GENOMIC DNA]</scope>
    <source>
        <strain evidence="2 3">A1</strain>
    </source>
</reference>
<name>A0A5K0U882_9VIRU</name>
<protein>
    <submittedName>
        <fullName evidence="2">Ankyrin repeat protein</fullName>
    </submittedName>
</protein>
<accession>A0A5K0U882</accession>
<gene>
    <name evidence="2" type="ORF">YASMINEVIRUS_483</name>
</gene>
<feature type="compositionally biased region" description="Polar residues" evidence="1">
    <location>
        <begin position="489"/>
        <end position="505"/>
    </location>
</feature>
<dbReference type="InterPro" id="IPR036770">
    <property type="entry name" value="Ankyrin_rpt-contain_sf"/>
</dbReference>
<feature type="region of interest" description="Disordered" evidence="1">
    <location>
        <begin position="1"/>
        <end position="29"/>
    </location>
</feature>
<comment type="caution">
    <text evidence="2">The sequence shown here is derived from an EMBL/GenBank/DDBJ whole genome shotgun (WGS) entry which is preliminary data.</text>
</comment>
<organism evidence="2 3">
    <name type="scientific">Yasminevirus sp. GU-2018</name>
    <dbReference type="NCBI Taxonomy" id="2420051"/>
    <lineage>
        <taxon>Viruses</taxon>
        <taxon>Varidnaviria</taxon>
        <taxon>Bamfordvirae</taxon>
        <taxon>Nucleocytoviricota</taxon>
        <taxon>Megaviricetes</taxon>
        <taxon>Imitervirales</taxon>
        <taxon>Mimiviridae</taxon>
        <taxon>Klosneuvirinae</taxon>
        <taxon>Yasminevirus</taxon>
        <taxon>Yasminevirus saudimassiliense</taxon>
    </lineage>
</organism>
<dbReference type="Proteomes" id="UP000594342">
    <property type="component" value="Unassembled WGS sequence"/>
</dbReference>
<dbReference type="Gene3D" id="1.25.40.20">
    <property type="entry name" value="Ankyrin repeat-containing domain"/>
    <property type="match status" value="2"/>
</dbReference>
<evidence type="ECO:0000313" key="3">
    <source>
        <dbReference type="Proteomes" id="UP000594342"/>
    </source>
</evidence>
<dbReference type="EMBL" id="UPSH01000001">
    <property type="protein sequence ID" value="VBB18020.1"/>
    <property type="molecule type" value="Genomic_DNA"/>
</dbReference>
<keyword evidence="3" id="KW-1185">Reference proteome</keyword>
<evidence type="ECO:0000313" key="2">
    <source>
        <dbReference type="EMBL" id="VBB18020.1"/>
    </source>
</evidence>
<evidence type="ECO:0000256" key="1">
    <source>
        <dbReference type="SAM" id="MobiDB-lite"/>
    </source>
</evidence>
<feature type="region of interest" description="Disordered" evidence="1">
    <location>
        <begin position="486"/>
        <end position="511"/>
    </location>
</feature>
<feature type="compositionally biased region" description="Basic residues" evidence="1">
    <location>
        <begin position="1"/>
        <end position="18"/>
    </location>
</feature>